<dbReference type="Proteomes" id="UP000076532">
    <property type="component" value="Unassembled WGS sequence"/>
</dbReference>
<accession>A0A167UG87</accession>
<protein>
    <submittedName>
        <fullName evidence="1">Uncharacterized protein</fullName>
    </submittedName>
</protein>
<gene>
    <name evidence="1" type="ORF">FIBSPDRAFT_879004</name>
</gene>
<reference evidence="1 2" key="1">
    <citation type="journal article" date="2016" name="Mol. Biol. Evol.">
        <title>Comparative Genomics of Early-Diverging Mushroom-Forming Fungi Provides Insights into the Origins of Lignocellulose Decay Capabilities.</title>
        <authorList>
            <person name="Nagy L.G."/>
            <person name="Riley R."/>
            <person name="Tritt A."/>
            <person name="Adam C."/>
            <person name="Daum C."/>
            <person name="Floudas D."/>
            <person name="Sun H."/>
            <person name="Yadav J.S."/>
            <person name="Pangilinan J."/>
            <person name="Larsson K.H."/>
            <person name="Matsuura K."/>
            <person name="Barry K."/>
            <person name="Labutti K."/>
            <person name="Kuo R."/>
            <person name="Ohm R.A."/>
            <person name="Bhattacharya S.S."/>
            <person name="Shirouzu T."/>
            <person name="Yoshinaga Y."/>
            <person name="Martin F.M."/>
            <person name="Grigoriev I.V."/>
            <person name="Hibbett D.S."/>
        </authorList>
    </citation>
    <scope>NUCLEOTIDE SEQUENCE [LARGE SCALE GENOMIC DNA]</scope>
    <source>
        <strain evidence="1 2">CBS 109695</strain>
    </source>
</reference>
<organism evidence="1 2">
    <name type="scientific">Athelia psychrophila</name>
    <dbReference type="NCBI Taxonomy" id="1759441"/>
    <lineage>
        <taxon>Eukaryota</taxon>
        <taxon>Fungi</taxon>
        <taxon>Dikarya</taxon>
        <taxon>Basidiomycota</taxon>
        <taxon>Agaricomycotina</taxon>
        <taxon>Agaricomycetes</taxon>
        <taxon>Agaricomycetidae</taxon>
        <taxon>Atheliales</taxon>
        <taxon>Atheliaceae</taxon>
        <taxon>Athelia</taxon>
    </lineage>
</organism>
<sequence>MDTFQQLQEEYPGRTATLAAVVRSRTAMTVDVIRFNQVIDKLRPSPMYESDRGVCLLNTRLDTVKMIRGVHRNPSTVVCTGPSIRVRTRPVGSSR</sequence>
<proteinExistence type="predicted"/>
<evidence type="ECO:0000313" key="2">
    <source>
        <dbReference type="Proteomes" id="UP000076532"/>
    </source>
</evidence>
<dbReference type="EMBL" id="KV417982">
    <property type="protein sequence ID" value="KZP03917.1"/>
    <property type="molecule type" value="Genomic_DNA"/>
</dbReference>
<dbReference type="AlphaFoldDB" id="A0A167UG87"/>
<name>A0A167UG87_9AGAM</name>
<evidence type="ECO:0000313" key="1">
    <source>
        <dbReference type="EMBL" id="KZP03917.1"/>
    </source>
</evidence>
<keyword evidence="2" id="KW-1185">Reference proteome</keyword>